<name>A0A9Q0F8M9_9ROSI</name>
<dbReference type="AlphaFoldDB" id="A0A9Q0F8M9"/>
<dbReference type="OrthoDB" id="3973241at2759"/>
<dbReference type="GO" id="GO:0007034">
    <property type="term" value="P:vacuolar transport"/>
    <property type="evidence" value="ECO:0007669"/>
    <property type="project" value="InterPro"/>
</dbReference>
<keyword evidence="2" id="KW-1185">Reference proteome</keyword>
<reference evidence="1" key="2">
    <citation type="journal article" date="2023" name="Plants (Basel)">
        <title>Annotation of the Turnera subulata (Passifloraceae) Draft Genome Reveals the S-Locus Evolved after the Divergence of Turneroideae from Passifloroideae in a Stepwise Manner.</title>
        <authorList>
            <person name="Henning P.M."/>
            <person name="Roalson E.H."/>
            <person name="Mir W."/>
            <person name="McCubbin A.G."/>
            <person name="Shore J.S."/>
        </authorList>
    </citation>
    <scope>NUCLEOTIDE SEQUENCE</scope>
    <source>
        <strain evidence="1">F60SS</strain>
    </source>
</reference>
<proteinExistence type="predicted"/>
<dbReference type="EMBL" id="JAKUCV010006573">
    <property type="protein sequence ID" value="KAJ4826841.1"/>
    <property type="molecule type" value="Genomic_DNA"/>
</dbReference>
<dbReference type="Proteomes" id="UP001141552">
    <property type="component" value="Unassembled WGS sequence"/>
</dbReference>
<gene>
    <name evidence="1" type="ORF">Tsubulata_023661</name>
</gene>
<accession>A0A9Q0F8M9</accession>
<evidence type="ECO:0000313" key="2">
    <source>
        <dbReference type="Proteomes" id="UP001141552"/>
    </source>
</evidence>
<dbReference type="Pfam" id="PF03357">
    <property type="entry name" value="Snf7"/>
    <property type="match status" value="1"/>
</dbReference>
<comment type="caution">
    <text evidence="1">The sequence shown here is derived from an EMBL/GenBank/DDBJ whole genome shotgun (WGS) entry which is preliminary data.</text>
</comment>
<sequence length="186" mass="21825">MGRINKRGDTVDEMIKLLDTELTWYEEEIKEIRPGPAREAMTARAMRVREQKRMYEELYNQTFNLHQFGFASEGIEDAQETLSALKSAKKELMMKTVKIQDIDACTFLIPFRSLLFLYRNLMPRKLTWDLKLSLTCLLICNLIRNLMWSRSSTCLQHLQDMLHNQLPQSSEVSSFSQINFPNPRNS</sequence>
<evidence type="ECO:0000313" key="1">
    <source>
        <dbReference type="EMBL" id="KAJ4826841.1"/>
    </source>
</evidence>
<reference evidence="1" key="1">
    <citation type="submission" date="2022-02" db="EMBL/GenBank/DDBJ databases">
        <authorList>
            <person name="Henning P.M."/>
            <person name="McCubbin A.G."/>
            <person name="Shore J.S."/>
        </authorList>
    </citation>
    <scope>NUCLEOTIDE SEQUENCE</scope>
    <source>
        <strain evidence="1">F60SS</strain>
        <tissue evidence="1">Leaves</tissue>
    </source>
</reference>
<protein>
    <submittedName>
        <fullName evidence="1">Uncharacterized protein</fullName>
    </submittedName>
</protein>
<organism evidence="1 2">
    <name type="scientific">Turnera subulata</name>
    <dbReference type="NCBI Taxonomy" id="218843"/>
    <lineage>
        <taxon>Eukaryota</taxon>
        <taxon>Viridiplantae</taxon>
        <taxon>Streptophyta</taxon>
        <taxon>Embryophyta</taxon>
        <taxon>Tracheophyta</taxon>
        <taxon>Spermatophyta</taxon>
        <taxon>Magnoliopsida</taxon>
        <taxon>eudicotyledons</taxon>
        <taxon>Gunneridae</taxon>
        <taxon>Pentapetalae</taxon>
        <taxon>rosids</taxon>
        <taxon>fabids</taxon>
        <taxon>Malpighiales</taxon>
        <taxon>Passifloraceae</taxon>
        <taxon>Turnera</taxon>
    </lineage>
</organism>
<dbReference type="InterPro" id="IPR005024">
    <property type="entry name" value="Snf7_fam"/>
</dbReference>